<reference evidence="1" key="1">
    <citation type="journal article" date="2022" name="bioRxiv">
        <title>Population genetic analysis of Ophidiomyces ophidiicola, the causative agent of snake fungal disease, indicates recent introductions to the USA.</title>
        <authorList>
            <person name="Ladner J.T."/>
            <person name="Palmer J.M."/>
            <person name="Ettinger C.L."/>
            <person name="Stajich J.E."/>
            <person name="Farrell T.M."/>
            <person name="Glorioso B.M."/>
            <person name="Lawson B."/>
            <person name="Price S.J."/>
            <person name="Stengle A.G."/>
            <person name="Grear D.A."/>
            <person name="Lorch J.M."/>
        </authorList>
    </citation>
    <scope>NUCLEOTIDE SEQUENCE</scope>
    <source>
        <strain evidence="1">NWHC 24266-5</strain>
    </source>
</reference>
<accession>A0ACB8UU72</accession>
<evidence type="ECO:0000313" key="1">
    <source>
        <dbReference type="EMBL" id="KAI2384730.1"/>
    </source>
</evidence>
<protein>
    <submittedName>
        <fullName evidence="1">Uncharacterized protein</fullName>
    </submittedName>
</protein>
<proteinExistence type="predicted"/>
<name>A0ACB8UU72_9EURO</name>
<sequence>MAAISVAEFRATLRAAIDRRKTQYANFYAFHFRWEDDNTGADQDKKSFCDMTHLMGFPNPDVFVIPKDMATPGLEVMAKIIDLFKAGATASGQSILLVHYSGHGGPNNLDELVLSSRSGQKIAAEQIMGSIINTGDPDVTGIDVVFIFDCCYSFLTTRTVTEEPRIVEVLAASNNNDPAVFGAGPRNSFTSKMFIEIHSAAQAEATSVEMADVIDTLQNQSSLKKSGHATRLGVGSVVLPLLPNRAGIINNPNPSESGMLATFSIHVGKIFTKAELEDLGVWLASMPKVKGASLRLESIKQTQSTVFIFEASRLSYHRICGLPGVTLICENFLVNFDWFFQPAPPQTTTPSQSGRPIRTVDENIPPEGQRTKPSFPKRK</sequence>
<dbReference type="EMBL" id="JALBCA010000068">
    <property type="protein sequence ID" value="KAI2384730.1"/>
    <property type="molecule type" value="Genomic_DNA"/>
</dbReference>
<comment type="caution">
    <text evidence="1">The sequence shown here is derived from an EMBL/GenBank/DDBJ whole genome shotgun (WGS) entry which is preliminary data.</text>
</comment>
<organism evidence="1">
    <name type="scientific">Ophidiomyces ophidiicola</name>
    <dbReference type="NCBI Taxonomy" id="1387563"/>
    <lineage>
        <taxon>Eukaryota</taxon>
        <taxon>Fungi</taxon>
        <taxon>Dikarya</taxon>
        <taxon>Ascomycota</taxon>
        <taxon>Pezizomycotina</taxon>
        <taxon>Eurotiomycetes</taxon>
        <taxon>Eurotiomycetidae</taxon>
        <taxon>Onygenales</taxon>
        <taxon>Onygenaceae</taxon>
        <taxon>Ophidiomyces</taxon>
    </lineage>
</organism>
<gene>
    <name evidence="1" type="ORF">LOY88_004475</name>
</gene>